<reference evidence="7" key="1">
    <citation type="journal article" date="2024" name="IScience">
        <title>Strigolactones Initiate the Formation of Haustorium-like Structures in Castilleja.</title>
        <authorList>
            <person name="Buerger M."/>
            <person name="Peterson D."/>
            <person name="Chory J."/>
        </authorList>
    </citation>
    <scope>NUCLEOTIDE SEQUENCE [LARGE SCALE GENOMIC DNA]</scope>
</reference>
<keyword evidence="3" id="KW-0238">DNA-binding</keyword>
<dbReference type="GO" id="GO:0003677">
    <property type="term" value="F:DNA binding"/>
    <property type="evidence" value="ECO:0007669"/>
    <property type="project" value="UniProtKB-KW"/>
</dbReference>
<evidence type="ECO:0000256" key="2">
    <source>
        <dbReference type="ARBA" id="ARBA00023015"/>
    </source>
</evidence>
<dbReference type="GO" id="GO:0005634">
    <property type="term" value="C:nucleus"/>
    <property type="evidence" value="ECO:0007669"/>
    <property type="project" value="UniProtKB-SubCell"/>
</dbReference>
<evidence type="ECO:0000313" key="6">
    <source>
        <dbReference type="EMBL" id="KAL3649268.1"/>
    </source>
</evidence>
<name>A0ABD3E443_9LAMI</name>
<comment type="subcellular location">
    <subcellularLocation>
        <location evidence="1">Nucleus</location>
    </subcellularLocation>
</comment>
<evidence type="ECO:0000313" key="7">
    <source>
        <dbReference type="Proteomes" id="UP001632038"/>
    </source>
</evidence>
<keyword evidence="2" id="KW-0805">Transcription regulation</keyword>
<dbReference type="Gene3D" id="2.40.330.10">
    <property type="entry name" value="DNA-binding pseudobarrel domain"/>
    <property type="match status" value="2"/>
</dbReference>
<accession>A0ABD3E443</accession>
<proteinExistence type="predicted"/>
<sequence>MSESRRDIADDAFGELSQFKKQCPDGDPTPPEKASHLIWTGPKPSRILRSFPVEAICLSKILNAVEFSRLFFDVYDAIILADNPKLVEIPLGNFSMEFMVFDEGYRPYNMTLSPFERRGDRVGFYKFLDSHISNSYYYVVLKLPADVDCLNRRNPVTPGSRPLMPESHCFSKELLWNDVAPGKAGLRLEASQARHFVSSSRSLNKPFMVYDEADSLYDLKLSFFIMCGQVSLYYLDNVGWGKFVKQNNLKRGDTIDVYKERPLMPESHCFSKELLWNDVAPGKAGLRLEASQARHFVSSSRSLNEPFMVYDEADRLYDLKLSFFIIRGQVSLYYLDNVGWGKFVKQNNLKRGDTIDVYKVLDQSVCNDHYFVISYKSARNGKRNK</sequence>
<dbReference type="EMBL" id="JAVIJP010000007">
    <property type="protein sequence ID" value="KAL3649268.1"/>
    <property type="molecule type" value="Genomic_DNA"/>
</dbReference>
<dbReference type="InterPro" id="IPR015300">
    <property type="entry name" value="DNA-bd_pseudobarrel_sf"/>
</dbReference>
<evidence type="ECO:0000256" key="3">
    <source>
        <dbReference type="ARBA" id="ARBA00023125"/>
    </source>
</evidence>
<dbReference type="Proteomes" id="UP001632038">
    <property type="component" value="Unassembled WGS sequence"/>
</dbReference>
<keyword evidence="5" id="KW-0539">Nucleus</keyword>
<organism evidence="6 7">
    <name type="scientific">Castilleja foliolosa</name>
    <dbReference type="NCBI Taxonomy" id="1961234"/>
    <lineage>
        <taxon>Eukaryota</taxon>
        <taxon>Viridiplantae</taxon>
        <taxon>Streptophyta</taxon>
        <taxon>Embryophyta</taxon>
        <taxon>Tracheophyta</taxon>
        <taxon>Spermatophyta</taxon>
        <taxon>Magnoliopsida</taxon>
        <taxon>eudicotyledons</taxon>
        <taxon>Gunneridae</taxon>
        <taxon>Pentapetalae</taxon>
        <taxon>asterids</taxon>
        <taxon>lamiids</taxon>
        <taxon>Lamiales</taxon>
        <taxon>Orobanchaceae</taxon>
        <taxon>Pedicularideae</taxon>
        <taxon>Castillejinae</taxon>
        <taxon>Castilleja</taxon>
    </lineage>
</organism>
<evidence type="ECO:0008006" key="8">
    <source>
        <dbReference type="Google" id="ProtNLM"/>
    </source>
</evidence>
<comment type="caution">
    <text evidence="6">The sequence shown here is derived from an EMBL/GenBank/DDBJ whole genome shotgun (WGS) entry which is preliminary data.</text>
</comment>
<keyword evidence="4" id="KW-0804">Transcription</keyword>
<protein>
    <recommendedName>
        <fullName evidence="8">TF-B3 domain-containing protein</fullName>
    </recommendedName>
</protein>
<dbReference type="SUPFAM" id="SSF101936">
    <property type="entry name" value="DNA-binding pseudobarrel domain"/>
    <property type="match status" value="2"/>
</dbReference>
<evidence type="ECO:0000256" key="1">
    <source>
        <dbReference type="ARBA" id="ARBA00004123"/>
    </source>
</evidence>
<keyword evidence="7" id="KW-1185">Reference proteome</keyword>
<evidence type="ECO:0000256" key="4">
    <source>
        <dbReference type="ARBA" id="ARBA00023163"/>
    </source>
</evidence>
<gene>
    <name evidence="6" type="ORF">CASFOL_005671</name>
</gene>
<evidence type="ECO:0000256" key="5">
    <source>
        <dbReference type="ARBA" id="ARBA00023242"/>
    </source>
</evidence>
<dbReference type="AlphaFoldDB" id="A0ABD3E443"/>